<sequence>MLLITAACLIQPGIALAKAGDPIPNSYICTFKPGPISSGSEARISVAAVGGRVTHVYSHALNGFAAHLPAAAVQKMMAKNPLIQGCQQDRVATIPPTIIESVISRGGPVGGGGGSTQTTPWGVKRVGGPVNYAGSNVVWIIDTGIDLSHPDLAVDVDRSISYVPGASNANDGNGHGTHVAGIIAAKNNGTGVVGVAAGATVVAVQVLDSTGSGADADVVSGIDYATANGKAGDVINLSLITSPMPAMDLAVTGAASKGIFVAIAAGNSSVNAADYSPARVNGTGIYTLAATDSKDIFARYSNYGKPPVDYAEPGSSILSTYKNGSYATLSGTSMAAPHMAGILLLNGANGPSASGVAQRDPDPAASYSIGAR</sequence>
<dbReference type="InterPro" id="IPR015500">
    <property type="entry name" value="Peptidase_S8_subtilisin-rel"/>
</dbReference>
<dbReference type="PROSITE" id="PS00137">
    <property type="entry name" value="SUBTILASE_HIS"/>
    <property type="match status" value="1"/>
</dbReference>
<protein>
    <recommendedName>
        <fullName evidence="9">Peptidase S8/S53 domain-containing protein</fullName>
    </recommendedName>
</protein>
<keyword evidence="11" id="KW-1185">Reference proteome</keyword>
<feature type="active site" description="Charge relay system" evidence="5">
    <location>
        <position position="333"/>
    </location>
</feature>
<evidence type="ECO:0000256" key="1">
    <source>
        <dbReference type="ARBA" id="ARBA00011073"/>
    </source>
</evidence>
<dbReference type="PANTHER" id="PTHR43806">
    <property type="entry name" value="PEPTIDASE S8"/>
    <property type="match status" value="1"/>
</dbReference>
<evidence type="ECO:0000256" key="8">
    <source>
        <dbReference type="SAM" id="SignalP"/>
    </source>
</evidence>
<dbReference type="GO" id="GO:0005615">
    <property type="term" value="C:extracellular space"/>
    <property type="evidence" value="ECO:0007669"/>
    <property type="project" value="TreeGrafter"/>
</dbReference>
<feature type="domain" description="Peptidase S8/S53" evidence="9">
    <location>
        <begin position="137"/>
        <end position="345"/>
    </location>
</feature>
<accession>A0A0M3AR71</accession>
<proteinExistence type="inferred from homology"/>
<evidence type="ECO:0000256" key="6">
    <source>
        <dbReference type="RuleBase" id="RU003355"/>
    </source>
</evidence>
<evidence type="ECO:0000256" key="5">
    <source>
        <dbReference type="PROSITE-ProRule" id="PRU01240"/>
    </source>
</evidence>
<dbReference type="InterPro" id="IPR022398">
    <property type="entry name" value="Peptidase_S8_His-AS"/>
</dbReference>
<dbReference type="Proteomes" id="UP000033874">
    <property type="component" value="Unassembled WGS sequence"/>
</dbReference>
<dbReference type="Gene3D" id="3.40.50.200">
    <property type="entry name" value="Peptidase S8/S53 domain"/>
    <property type="match status" value="1"/>
</dbReference>
<dbReference type="Pfam" id="PF00082">
    <property type="entry name" value="Peptidase_S8"/>
    <property type="match status" value="1"/>
</dbReference>
<dbReference type="PRINTS" id="PR00723">
    <property type="entry name" value="SUBTILISIN"/>
</dbReference>
<evidence type="ECO:0000256" key="7">
    <source>
        <dbReference type="SAM" id="MobiDB-lite"/>
    </source>
</evidence>
<dbReference type="GO" id="GO:0004252">
    <property type="term" value="F:serine-type endopeptidase activity"/>
    <property type="evidence" value="ECO:0007669"/>
    <property type="project" value="UniProtKB-UniRule"/>
</dbReference>
<dbReference type="PROSITE" id="PS00138">
    <property type="entry name" value="SUBTILASE_SER"/>
    <property type="match status" value="1"/>
</dbReference>
<dbReference type="PANTHER" id="PTHR43806:SF11">
    <property type="entry name" value="CEREVISIN-RELATED"/>
    <property type="match status" value="1"/>
</dbReference>
<keyword evidence="2 5" id="KW-0645">Protease</keyword>
<evidence type="ECO:0000256" key="3">
    <source>
        <dbReference type="ARBA" id="ARBA00022801"/>
    </source>
</evidence>
<evidence type="ECO:0000313" key="11">
    <source>
        <dbReference type="Proteomes" id="UP000033874"/>
    </source>
</evidence>
<evidence type="ECO:0000313" key="10">
    <source>
        <dbReference type="EMBL" id="KKW91416.1"/>
    </source>
</evidence>
<dbReference type="PROSITE" id="PS00136">
    <property type="entry name" value="SUBTILASE_ASP"/>
    <property type="match status" value="1"/>
</dbReference>
<dbReference type="PATRIC" id="fig|56193.3.peg.3630"/>
<reference evidence="10 11" key="1">
    <citation type="submission" date="2015-04" db="EMBL/GenBank/DDBJ databases">
        <title>Genome sequence of aromatic hydrocarbons-degrading Sphingobium chungbukense DJ77.</title>
        <authorList>
            <person name="Kim Y.-C."/>
            <person name="Chae J.-C."/>
        </authorList>
    </citation>
    <scope>NUCLEOTIDE SEQUENCE [LARGE SCALE GENOMIC DNA]</scope>
    <source>
        <strain evidence="10 11">DJ77</strain>
    </source>
</reference>
<gene>
    <name evidence="10" type="ORF">YP76_17340</name>
</gene>
<dbReference type="SUPFAM" id="SSF52743">
    <property type="entry name" value="Subtilisin-like"/>
    <property type="match status" value="1"/>
</dbReference>
<dbReference type="InterPro" id="IPR000209">
    <property type="entry name" value="Peptidase_S8/S53_dom"/>
</dbReference>
<dbReference type="STRING" id="56193.YP76_17340"/>
<keyword evidence="4 5" id="KW-0720">Serine protease</keyword>
<evidence type="ECO:0000259" key="9">
    <source>
        <dbReference type="Pfam" id="PF00082"/>
    </source>
</evidence>
<feature type="chain" id="PRO_5005650524" description="Peptidase S8/S53 domain-containing protein" evidence="8">
    <location>
        <begin position="18"/>
        <end position="372"/>
    </location>
</feature>
<dbReference type="InterPro" id="IPR036852">
    <property type="entry name" value="Peptidase_S8/S53_dom_sf"/>
</dbReference>
<comment type="similarity">
    <text evidence="1 5 6">Belongs to the peptidase S8 family.</text>
</comment>
<dbReference type="PROSITE" id="PS51892">
    <property type="entry name" value="SUBTILASE"/>
    <property type="match status" value="1"/>
</dbReference>
<dbReference type="InterPro" id="IPR037045">
    <property type="entry name" value="S8pro/Inhibitor_I9_sf"/>
</dbReference>
<keyword evidence="8" id="KW-0732">Signal</keyword>
<keyword evidence="3 5" id="KW-0378">Hydrolase</keyword>
<dbReference type="InterPro" id="IPR023828">
    <property type="entry name" value="Peptidase_S8_Ser-AS"/>
</dbReference>
<feature type="signal peptide" evidence="8">
    <location>
        <begin position="1"/>
        <end position="17"/>
    </location>
</feature>
<dbReference type="SUPFAM" id="SSF54897">
    <property type="entry name" value="Protease propeptides/inhibitors"/>
    <property type="match status" value="1"/>
</dbReference>
<organism evidence="10 11">
    <name type="scientific">Sphingobium chungbukense</name>
    <dbReference type="NCBI Taxonomy" id="56193"/>
    <lineage>
        <taxon>Bacteria</taxon>
        <taxon>Pseudomonadati</taxon>
        <taxon>Pseudomonadota</taxon>
        <taxon>Alphaproteobacteria</taxon>
        <taxon>Sphingomonadales</taxon>
        <taxon>Sphingomonadaceae</taxon>
        <taxon>Sphingobium</taxon>
    </lineage>
</organism>
<feature type="active site" description="Charge relay system" evidence="5">
    <location>
        <position position="142"/>
    </location>
</feature>
<dbReference type="AlphaFoldDB" id="A0A0M3AR71"/>
<evidence type="ECO:0000256" key="2">
    <source>
        <dbReference type="ARBA" id="ARBA00022670"/>
    </source>
</evidence>
<evidence type="ECO:0000256" key="4">
    <source>
        <dbReference type="ARBA" id="ARBA00022825"/>
    </source>
</evidence>
<dbReference type="EMBL" id="LBIC01000007">
    <property type="protein sequence ID" value="KKW91416.1"/>
    <property type="molecule type" value="Genomic_DNA"/>
</dbReference>
<dbReference type="InterPro" id="IPR023827">
    <property type="entry name" value="Peptidase_S8_Asp-AS"/>
</dbReference>
<name>A0A0M3AR71_9SPHN</name>
<feature type="region of interest" description="Disordered" evidence="7">
    <location>
        <begin position="353"/>
        <end position="372"/>
    </location>
</feature>
<dbReference type="GO" id="GO:0006508">
    <property type="term" value="P:proteolysis"/>
    <property type="evidence" value="ECO:0007669"/>
    <property type="project" value="UniProtKB-KW"/>
</dbReference>
<dbReference type="InterPro" id="IPR050131">
    <property type="entry name" value="Peptidase_S8_subtilisin-like"/>
</dbReference>
<dbReference type="Gene3D" id="3.30.70.80">
    <property type="entry name" value="Peptidase S8 propeptide/proteinase inhibitor I9"/>
    <property type="match status" value="1"/>
</dbReference>
<feature type="active site" description="Charge relay system" evidence="5">
    <location>
        <position position="175"/>
    </location>
</feature>
<comment type="caution">
    <text evidence="10">The sequence shown here is derived from an EMBL/GenBank/DDBJ whole genome shotgun (WGS) entry which is preliminary data.</text>
</comment>